<dbReference type="PROSITE" id="PS51186">
    <property type="entry name" value="GNAT"/>
    <property type="match status" value="1"/>
</dbReference>
<evidence type="ECO:0000256" key="1">
    <source>
        <dbReference type="ARBA" id="ARBA00022679"/>
    </source>
</evidence>
<dbReference type="InterPro" id="IPR000182">
    <property type="entry name" value="GNAT_dom"/>
</dbReference>
<dbReference type="CDD" id="cd04301">
    <property type="entry name" value="NAT_SF"/>
    <property type="match status" value="1"/>
</dbReference>
<evidence type="ECO:0000256" key="2">
    <source>
        <dbReference type="ARBA" id="ARBA00023315"/>
    </source>
</evidence>
<reference evidence="4 5" key="1">
    <citation type="submission" date="2016-10" db="EMBL/GenBank/DDBJ databases">
        <authorList>
            <person name="de Groot N.N."/>
        </authorList>
    </citation>
    <scope>NUCLEOTIDE SEQUENCE [LARGE SCALE GENOMIC DNA]</scope>
    <source>
        <strain evidence="4 5">CGMCC 1.7056</strain>
    </source>
</reference>
<sequence length="161" mass="17918">MSDLQIRRVPLHHPDVAALVERVQEFYVERYGSRDDDPTDEADFEAPLGAFFVGYVDGAPAVSGAWRVVDDRRLGATRLAEVKRMYVVPELQRRGLARRMLAHLETTAAAAGMEALLLSTAVKQPEAIALYESSGYEPVEGFGYYGGGPLNRCYGKRLDRR</sequence>
<proteinExistence type="predicted"/>
<dbReference type="InterPro" id="IPR050832">
    <property type="entry name" value="Bact_Acetyltransf"/>
</dbReference>
<dbReference type="RefSeq" id="WP_217645318.1">
    <property type="nucleotide sequence ID" value="NZ_FOLB01000008.1"/>
</dbReference>
<dbReference type="STRING" id="574651.SAMN04487968_108185"/>
<keyword evidence="5" id="KW-1185">Reference proteome</keyword>
<keyword evidence="1 4" id="KW-0808">Transferase</keyword>
<keyword evidence="2" id="KW-0012">Acyltransferase</keyword>
<name>A0A1I1KK63_9ACTN</name>
<dbReference type="SUPFAM" id="SSF55729">
    <property type="entry name" value="Acyl-CoA N-acyltransferases (Nat)"/>
    <property type="match status" value="1"/>
</dbReference>
<dbReference type="EMBL" id="FOLB01000008">
    <property type="protein sequence ID" value="SFC60965.1"/>
    <property type="molecule type" value="Genomic_DNA"/>
</dbReference>
<dbReference type="AlphaFoldDB" id="A0A1I1KK63"/>
<dbReference type="PANTHER" id="PTHR43877:SF2">
    <property type="entry name" value="AMINOALKYLPHOSPHONATE N-ACETYLTRANSFERASE-RELATED"/>
    <property type="match status" value="1"/>
</dbReference>
<gene>
    <name evidence="4" type="ORF">SAMN04487968_108185</name>
</gene>
<evidence type="ECO:0000313" key="5">
    <source>
        <dbReference type="Proteomes" id="UP000198832"/>
    </source>
</evidence>
<dbReference type="Proteomes" id="UP000198832">
    <property type="component" value="Unassembled WGS sequence"/>
</dbReference>
<evidence type="ECO:0000259" key="3">
    <source>
        <dbReference type="PROSITE" id="PS51186"/>
    </source>
</evidence>
<protein>
    <submittedName>
        <fullName evidence="4">Acetyltransferase (GNAT) family protein</fullName>
    </submittedName>
</protein>
<evidence type="ECO:0000313" key="4">
    <source>
        <dbReference type="EMBL" id="SFC60965.1"/>
    </source>
</evidence>
<dbReference type="PANTHER" id="PTHR43877">
    <property type="entry name" value="AMINOALKYLPHOSPHONATE N-ACETYLTRANSFERASE-RELATED-RELATED"/>
    <property type="match status" value="1"/>
</dbReference>
<dbReference type="Pfam" id="PF00583">
    <property type="entry name" value="Acetyltransf_1"/>
    <property type="match status" value="1"/>
</dbReference>
<dbReference type="InterPro" id="IPR016181">
    <property type="entry name" value="Acyl_CoA_acyltransferase"/>
</dbReference>
<dbReference type="GO" id="GO:0016747">
    <property type="term" value="F:acyltransferase activity, transferring groups other than amino-acyl groups"/>
    <property type="evidence" value="ECO:0007669"/>
    <property type="project" value="InterPro"/>
</dbReference>
<feature type="domain" description="N-acetyltransferase" evidence="3">
    <location>
        <begin position="4"/>
        <end position="159"/>
    </location>
</feature>
<organism evidence="4 5">
    <name type="scientific">Nocardioides terrae</name>
    <dbReference type="NCBI Taxonomy" id="574651"/>
    <lineage>
        <taxon>Bacteria</taxon>
        <taxon>Bacillati</taxon>
        <taxon>Actinomycetota</taxon>
        <taxon>Actinomycetes</taxon>
        <taxon>Propionibacteriales</taxon>
        <taxon>Nocardioidaceae</taxon>
        <taxon>Nocardioides</taxon>
    </lineage>
</organism>
<accession>A0A1I1KK63</accession>
<dbReference type="Gene3D" id="3.40.630.30">
    <property type="match status" value="1"/>
</dbReference>